<gene>
    <name evidence="1" type="ORF">PsYK624_124350</name>
</gene>
<proteinExistence type="predicted"/>
<name>A0A9P3GK38_9APHY</name>
<evidence type="ECO:0000313" key="2">
    <source>
        <dbReference type="Proteomes" id="UP000703269"/>
    </source>
</evidence>
<dbReference type="OrthoDB" id="5418601at2759"/>
<sequence>MRRSCTSEMDRVAGLAYCMGCAVLPLYDATAPLDEPWQLLIRSMADGARLRLFLLHRCDTPFGLFPSWAQFVAGAPTLEEEPVYAIPTADCLTLVQNDESPADRPGQYYQTAEISIPCHISVDGNKDLVIQFKGERAARRVPLGQGYTGIHGVILPGVFYTLVRLHLLRKSDSEPKHEEYWVVGEVVGQKKVVAAEGVRQSQVDVVKWAVILACANGIGWTMRSWDAKIVYVANEEALQRTKYRDQYMNAFETMRANGERSTTG</sequence>
<dbReference type="Proteomes" id="UP000703269">
    <property type="component" value="Unassembled WGS sequence"/>
</dbReference>
<reference evidence="1 2" key="1">
    <citation type="submission" date="2021-08" db="EMBL/GenBank/DDBJ databases">
        <title>Draft Genome Sequence of Phanerochaete sordida strain YK-624.</title>
        <authorList>
            <person name="Mori T."/>
            <person name="Dohra H."/>
            <person name="Suzuki T."/>
            <person name="Kawagishi H."/>
            <person name="Hirai H."/>
        </authorList>
    </citation>
    <scope>NUCLEOTIDE SEQUENCE [LARGE SCALE GENOMIC DNA]</scope>
    <source>
        <strain evidence="1 2">YK-624</strain>
    </source>
</reference>
<evidence type="ECO:0000313" key="1">
    <source>
        <dbReference type="EMBL" id="GJE96241.1"/>
    </source>
</evidence>
<dbReference type="EMBL" id="BPQB01000057">
    <property type="protein sequence ID" value="GJE96241.1"/>
    <property type="molecule type" value="Genomic_DNA"/>
</dbReference>
<dbReference type="AlphaFoldDB" id="A0A9P3GK38"/>
<keyword evidence="2" id="KW-1185">Reference proteome</keyword>
<accession>A0A9P3GK38</accession>
<protein>
    <submittedName>
        <fullName evidence="1">Uncharacterized protein</fullName>
    </submittedName>
</protein>
<comment type="caution">
    <text evidence="1">The sequence shown here is derived from an EMBL/GenBank/DDBJ whole genome shotgun (WGS) entry which is preliminary data.</text>
</comment>
<organism evidence="1 2">
    <name type="scientific">Phanerochaete sordida</name>
    <dbReference type="NCBI Taxonomy" id="48140"/>
    <lineage>
        <taxon>Eukaryota</taxon>
        <taxon>Fungi</taxon>
        <taxon>Dikarya</taxon>
        <taxon>Basidiomycota</taxon>
        <taxon>Agaricomycotina</taxon>
        <taxon>Agaricomycetes</taxon>
        <taxon>Polyporales</taxon>
        <taxon>Phanerochaetaceae</taxon>
        <taxon>Phanerochaete</taxon>
    </lineage>
</organism>